<dbReference type="AlphaFoldDB" id="A0A955E0F5"/>
<dbReference type="Gene3D" id="2.70.70.10">
    <property type="entry name" value="Glucose Permease (Domain IIA)"/>
    <property type="match status" value="1"/>
</dbReference>
<feature type="signal peptide" evidence="1">
    <location>
        <begin position="1"/>
        <end position="22"/>
    </location>
</feature>
<dbReference type="EMBL" id="JAGQNY010000002">
    <property type="protein sequence ID" value="MCA9301888.1"/>
    <property type="molecule type" value="Genomic_DNA"/>
</dbReference>
<evidence type="ECO:0000313" key="3">
    <source>
        <dbReference type="EMBL" id="MCA9301888.1"/>
    </source>
</evidence>
<protein>
    <submittedName>
        <fullName evidence="3">Peptidoglycan DD-metalloendopeptidase family protein</fullName>
    </submittedName>
</protein>
<evidence type="ECO:0000259" key="2">
    <source>
        <dbReference type="Pfam" id="PF01551"/>
    </source>
</evidence>
<reference evidence="3" key="2">
    <citation type="journal article" date="2021" name="Microbiome">
        <title>Successional dynamics and alternative stable states in a saline activated sludge microbial community over 9 years.</title>
        <authorList>
            <person name="Wang Y."/>
            <person name="Ye J."/>
            <person name="Ju F."/>
            <person name="Liu L."/>
            <person name="Boyd J.A."/>
            <person name="Deng Y."/>
            <person name="Parks D.H."/>
            <person name="Jiang X."/>
            <person name="Yin X."/>
            <person name="Woodcroft B.J."/>
            <person name="Tyson G.W."/>
            <person name="Hugenholtz P."/>
            <person name="Polz M.F."/>
            <person name="Zhang T."/>
        </authorList>
    </citation>
    <scope>NUCLEOTIDE SEQUENCE</scope>
    <source>
        <strain evidence="3">HKST-UBA80</strain>
    </source>
</reference>
<dbReference type="InterPro" id="IPR015943">
    <property type="entry name" value="WD40/YVTN_repeat-like_dom_sf"/>
</dbReference>
<dbReference type="Gene3D" id="2.130.10.10">
    <property type="entry name" value="YVTN repeat-like/Quinoprotein amine dehydrogenase"/>
    <property type="match status" value="1"/>
</dbReference>
<dbReference type="SUPFAM" id="SSF110296">
    <property type="entry name" value="Oligoxyloglucan reducing end-specific cellobiohydrolase"/>
    <property type="match status" value="1"/>
</dbReference>
<evidence type="ECO:0000256" key="1">
    <source>
        <dbReference type="SAM" id="SignalP"/>
    </source>
</evidence>
<reference evidence="3" key="1">
    <citation type="submission" date="2020-04" db="EMBL/GenBank/DDBJ databases">
        <authorList>
            <person name="Zhang T."/>
        </authorList>
    </citation>
    <scope>NUCLEOTIDE SEQUENCE</scope>
    <source>
        <strain evidence="3">HKST-UBA80</strain>
    </source>
</reference>
<feature type="domain" description="M23ase beta-sheet core" evidence="2">
    <location>
        <begin position="389"/>
        <end position="483"/>
    </location>
</feature>
<name>A0A955E0F5_UNCKA</name>
<dbReference type="Proteomes" id="UP000714817">
    <property type="component" value="Unassembled WGS sequence"/>
</dbReference>
<proteinExistence type="predicted"/>
<dbReference type="InterPro" id="IPR050570">
    <property type="entry name" value="Cell_wall_metabolism_enzyme"/>
</dbReference>
<dbReference type="Pfam" id="PF01551">
    <property type="entry name" value="Peptidase_M23"/>
    <property type="match status" value="1"/>
</dbReference>
<feature type="chain" id="PRO_5036753502" evidence="1">
    <location>
        <begin position="23"/>
        <end position="781"/>
    </location>
</feature>
<dbReference type="InterPro" id="IPR016047">
    <property type="entry name" value="M23ase_b-sheet_dom"/>
</dbReference>
<dbReference type="PANTHER" id="PTHR21666">
    <property type="entry name" value="PEPTIDASE-RELATED"/>
    <property type="match status" value="1"/>
</dbReference>
<comment type="caution">
    <text evidence="3">The sequence shown here is derived from an EMBL/GenBank/DDBJ whole genome shotgun (WGS) entry which is preliminary data.</text>
</comment>
<dbReference type="CDD" id="cd15482">
    <property type="entry name" value="Sialidase_non-viral"/>
    <property type="match status" value="1"/>
</dbReference>
<evidence type="ECO:0000313" key="4">
    <source>
        <dbReference type="Proteomes" id="UP000714817"/>
    </source>
</evidence>
<sequence length="781" mass="87753">MKNIAICVIAFMLLSLNNNLLASESWEQLDPKIKNIINTPYGLIAGEFDDRIWLNPYNGIYVSHDLGNTWIKTNGLEGRGVTTMSFDGINTIYATTAFEIDGTGGIFASSDGGYTWQHLSDVFPFSGGIIKAKENLIIVGKRYNGAYFSFDKGQNWERPMPDETNTKTIFSISMIGEKIYISMASNNYFSADNGHTWEEIIGLRNRRISSFAEYENRTYAGDDYLGLRYLVSGTDVWSYDSFFDGYAVKDMIVINENLYVAVNDIYGNAFVFKKSGVDEGWESTSGNTITKVDKLTHVYSAPQLLLGTHYQQGLKKYKIEQNDYNSKFLSLPFEIQNTEDIPLDLITSYFDHEYPFLGYGFYEEPLSRQDTILNFMGIRDKQPFEYYSGHNGIDFKLAFGTPIKAPAEGNATYYFCNSCGHTIKIDHLNGYQTIFMHLQGEGLFTSSSSPIHVNEGEVIGYVGLSGKTTGPHLHLAVLKDKNNNNSFADDIPDGFIDPFSWWADYIQDPWPNFSWQDVLGAHKGTVSPYLWKEDFSPSTKFTNNAEVQVSYYNRSLELPQNATKSGVTIRLSPLGPVGRTPENLYPVPKTGTVIDIIDTLGKKIYEITAPATITIQLNGVDLANYNADTMAIYHFNAEEQIWEILDSVFDPINKIITAHTSSFSAFSVLAEKYDIQAPRSIAMLSTNPLNGWFVGPTNFTVTTNEVADKIYYKIGGEVEWKEYTGSSVSLEVPGSYAIQTMAVDFEGNYETPQEVYIRYNPNRKPTHTNKALGTSFSIANY</sequence>
<dbReference type="PANTHER" id="PTHR21666:SF270">
    <property type="entry name" value="MUREIN HYDROLASE ACTIVATOR ENVC"/>
    <property type="match status" value="1"/>
</dbReference>
<dbReference type="CDD" id="cd12797">
    <property type="entry name" value="M23_peptidase"/>
    <property type="match status" value="1"/>
</dbReference>
<dbReference type="GO" id="GO:0004222">
    <property type="term" value="F:metalloendopeptidase activity"/>
    <property type="evidence" value="ECO:0007669"/>
    <property type="project" value="TreeGrafter"/>
</dbReference>
<dbReference type="SUPFAM" id="SSF51261">
    <property type="entry name" value="Duplicated hybrid motif"/>
    <property type="match status" value="1"/>
</dbReference>
<dbReference type="InterPro" id="IPR011055">
    <property type="entry name" value="Dup_hybrid_motif"/>
</dbReference>
<gene>
    <name evidence="3" type="ORF">KDA10_00785</name>
</gene>
<accession>A0A955E0F5</accession>
<organism evidence="3 4">
    <name type="scientific">candidate division WWE3 bacterium</name>
    <dbReference type="NCBI Taxonomy" id="2053526"/>
    <lineage>
        <taxon>Bacteria</taxon>
        <taxon>Katanobacteria</taxon>
    </lineage>
</organism>
<keyword evidence="1" id="KW-0732">Signal</keyword>